<keyword evidence="4" id="KW-0337">GPI-anchor biosynthesis</keyword>
<evidence type="ECO:0000259" key="12">
    <source>
        <dbReference type="Pfam" id="PF19316"/>
    </source>
</evidence>
<feature type="domain" description="GPI ethanolamine phosphate transferase 2 C-terminal" evidence="12">
    <location>
        <begin position="847"/>
        <end position="1038"/>
    </location>
</feature>
<keyword evidence="6 11" id="KW-0812">Transmembrane</keyword>
<dbReference type="InterPro" id="IPR037674">
    <property type="entry name" value="PIG-G_N"/>
</dbReference>
<evidence type="ECO:0000256" key="3">
    <source>
        <dbReference type="ARBA" id="ARBA00005315"/>
    </source>
</evidence>
<dbReference type="PANTHER" id="PTHR23072:SF0">
    <property type="entry name" value="GPI ETHANOLAMINE PHOSPHATE TRANSFERASE 2"/>
    <property type="match status" value="1"/>
</dbReference>
<dbReference type="KEGG" id="bfo:118431988"/>
<keyword evidence="10" id="KW-0325">Glycoprotein</keyword>
<evidence type="ECO:0000256" key="4">
    <source>
        <dbReference type="ARBA" id="ARBA00022502"/>
    </source>
</evidence>
<feature type="transmembrane region" description="Helical" evidence="11">
    <location>
        <begin position="789"/>
        <end position="808"/>
    </location>
</feature>
<dbReference type="OrthoDB" id="272139at2759"/>
<dbReference type="InterPro" id="IPR017850">
    <property type="entry name" value="Alkaline_phosphatase_core_sf"/>
</dbReference>
<sequence length="1058" mass="117049">MYKSHTAFLLVCVVIQVLGVVIFLKGFIPVKNAVPGHATLLDLPPEPWENHTVASQSHGAHSEDSGNPGPLLPPIFGRLVIMLVDAMRADFMYGDSGKNFMPYTRALVDSNSSVSFIAKAHPPTVTMPRIKGLTTGSIPGFVDIALNLDSKALVEDNIITQMYRAGRRMVFYGDDTWLKLFPDHFVRYDGTTSFFVTDYTEVDNNVTRHVAPELSRTDWDVMILHYLGLDHIGHLAGPASPLVGPKLREMDKIVETIHTTVMEQDSERDLPTLLVLCGDHGMSNAGSHGGASAPETLTTLVFLSSLFSGGKGSSHVTSPVYQTGLAPTLALTFGLPVPQNSLGQVMTPLLARSSARDQLRAVQINAHQLVGVLQANMAEFDREPGYQLYQQAVKMHSGWLKALVSGESVTSLETLGQRVSQQYSRAMESIVDRVAASLSEYDMHAMVVGITLLVQVLFILLVASRQFLTEIVPVAEAWMVYIPPPALLLSSFFLVLSAHVSLCTSTTGWASAELCSGPAGWLMSLAAVISTSVCVSLMIKLFFLTDGKALISAASHGLHMCCSLPLEALFLLAGVVLHTVSLGSSSLVEEEHQTWYFLQTTLFFLIMMSNPQPSHQQPIACEDTTTTSSPIDMYTQRISLSEREQKDDGKTVKKTSTKKESTLFEQNVRSGCGALSRQDFVPERLRRMVAVLVLLLTSRLLRSWNQTGIVMADRPDIGDWFVRPENKIYLSSLVVASFLVIFILQWRTCDFTSSLLLGLGLIGIYHYRAKTGVLAAPWILHTDKGIFEARLVYLVIIIHLCWTCLGLLKTWTQHLQTENVENFTANRDGIQENDLRTTQSFNKENKNWKDSRKTFVDGLFTTLVLLEALLLRPHNTTVLAVTVFQQYLLHELVLPWTVLSPSVPLLSLLHVWMGQAAFYFQGNSNSIATIDISAGYVGMEDYVQEVAGMLTCLSTYAGPFLWFSSLLVFIAKRYSRPYPALLQACFTIIITRTLPVTAYTVITTMQRYHLFVWSVFSPKLLYEAMLTAVTAAVVVLILCLGVPLQMIGTIHKLTHTTR</sequence>
<keyword evidence="13" id="KW-1185">Reference proteome</keyword>
<feature type="transmembrane region" description="Helical" evidence="11">
    <location>
        <begin position="946"/>
        <end position="969"/>
    </location>
</feature>
<dbReference type="InterPro" id="IPR039527">
    <property type="entry name" value="PIGG/GPI7"/>
</dbReference>
<protein>
    <submittedName>
        <fullName evidence="14">GPI ethanolamine phosphate transferase 2-like</fullName>
    </submittedName>
</protein>
<keyword evidence="5" id="KW-0808">Transferase</keyword>
<keyword evidence="8 11" id="KW-1133">Transmembrane helix</keyword>
<evidence type="ECO:0000256" key="10">
    <source>
        <dbReference type="ARBA" id="ARBA00023180"/>
    </source>
</evidence>
<reference evidence="13" key="1">
    <citation type="journal article" date="2020" name="Nat. Ecol. Evol.">
        <title>Deeply conserved synteny resolves early events in vertebrate evolution.</title>
        <authorList>
            <person name="Simakov O."/>
            <person name="Marletaz F."/>
            <person name="Yue J.X."/>
            <person name="O'Connell B."/>
            <person name="Jenkins J."/>
            <person name="Brandt A."/>
            <person name="Calef R."/>
            <person name="Tung C.H."/>
            <person name="Huang T.K."/>
            <person name="Schmutz J."/>
            <person name="Satoh N."/>
            <person name="Yu J.K."/>
            <person name="Putnam N.H."/>
            <person name="Green R.E."/>
            <person name="Rokhsar D.S."/>
        </authorList>
    </citation>
    <scope>NUCLEOTIDE SEQUENCE [LARGE SCALE GENOMIC DNA]</scope>
    <source>
        <strain evidence="13">S238N-H82</strain>
    </source>
</reference>
<dbReference type="RefSeq" id="XP_035699343.1">
    <property type="nucleotide sequence ID" value="XM_035843450.1"/>
</dbReference>
<dbReference type="OMA" id="RVKFGHD"/>
<feature type="transmembrane region" description="Helical" evidence="11">
    <location>
        <begin position="981"/>
        <end position="1002"/>
    </location>
</feature>
<evidence type="ECO:0000313" key="14">
    <source>
        <dbReference type="RefSeq" id="XP_035699343.1"/>
    </source>
</evidence>
<dbReference type="PANTHER" id="PTHR23072">
    <property type="entry name" value="PHOSPHATIDYLINOSITOL GLYCAN-RELATED"/>
    <property type="match status" value="1"/>
</dbReference>
<keyword evidence="7" id="KW-0256">Endoplasmic reticulum</keyword>
<dbReference type="GeneID" id="118431988"/>
<evidence type="ECO:0000256" key="1">
    <source>
        <dbReference type="ARBA" id="ARBA00004477"/>
    </source>
</evidence>
<evidence type="ECO:0000256" key="7">
    <source>
        <dbReference type="ARBA" id="ARBA00022824"/>
    </source>
</evidence>
<dbReference type="CDD" id="cd16024">
    <property type="entry name" value="GPI_EPT_2"/>
    <property type="match status" value="1"/>
</dbReference>
<feature type="transmembrane region" description="Helical" evidence="11">
    <location>
        <begin position="728"/>
        <end position="744"/>
    </location>
</feature>
<name>A0A9J7MDP3_BRAFL</name>
<evidence type="ECO:0000256" key="8">
    <source>
        <dbReference type="ARBA" id="ARBA00022989"/>
    </source>
</evidence>
<dbReference type="SUPFAM" id="SSF53649">
    <property type="entry name" value="Alkaline phosphatase-like"/>
    <property type="match status" value="1"/>
</dbReference>
<dbReference type="InterPro" id="IPR002591">
    <property type="entry name" value="Phosphodiest/P_Trfase"/>
</dbReference>
<feature type="transmembrane region" description="Helical" evidence="11">
    <location>
        <begin position="475"/>
        <end position="500"/>
    </location>
</feature>
<dbReference type="Proteomes" id="UP000001554">
    <property type="component" value="Chromosome 15"/>
</dbReference>
<organism evidence="13 14">
    <name type="scientific">Branchiostoma floridae</name>
    <name type="common">Florida lancelet</name>
    <name type="synonym">Amphioxus</name>
    <dbReference type="NCBI Taxonomy" id="7739"/>
    <lineage>
        <taxon>Eukaryota</taxon>
        <taxon>Metazoa</taxon>
        <taxon>Chordata</taxon>
        <taxon>Cephalochordata</taxon>
        <taxon>Leptocardii</taxon>
        <taxon>Amphioxiformes</taxon>
        <taxon>Branchiostomatidae</taxon>
        <taxon>Branchiostoma</taxon>
    </lineage>
</organism>
<feature type="transmembrane region" description="Helical" evidence="11">
    <location>
        <begin position="7"/>
        <end position="28"/>
    </location>
</feature>
<keyword evidence="9 11" id="KW-0472">Membrane</keyword>
<evidence type="ECO:0000256" key="2">
    <source>
        <dbReference type="ARBA" id="ARBA00004687"/>
    </source>
</evidence>
<dbReference type="GO" id="GO:0051267">
    <property type="term" value="F:CP2 mannose-ethanolamine phosphotransferase activity"/>
    <property type="evidence" value="ECO:0000318"/>
    <property type="project" value="GO_Central"/>
</dbReference>
<gene>
    <name evidence="14" type="primary">LOC118431988</name>
</gene>
<accession>A0A9J7MDP3</accession>
<feature type="domain" description="GPI ethanolamine phosphate transferase 2 C-terminal" evidence="12">
    <location>
        <begin position="684"/>
        <end position="744"/>
    </location>
</feature>
<evidence type="ECO:0000256" key="9">
    <source>
        <dbReference type="ARBA" id="ARBA00023136"/>
    </source>
</evidence>
<feature type="transmembrane region" description="Helical" evidence="11">
    <location>
        <begin position="1022"/>
        <end position="1044"/>
    </location>
</feature>
<dbReference type="GO" id="GO:0005789">
    <property type="term" value="C:endoplasmic reticulum membrane"/>
    <property type="evidence" value="ECO:0000318"/>
    <property type="project" value="GO_Central"/>
</dbReference>
<comment type="similarity">
    <text evidence="3">Belongs to the PIGG/PIGN/PIGO family. PIGG subfamily.</text>
</comment>
<dbReference type="InterPro" id="IPR045687">
    <property type="entry name" value="PIGG/GPI7_C"/>
</dbReference>
<proteinExistence type="inferred from homology"/>
<evidence type="ECO:0000256" key="6">
    <source>
        <dbReference type="ARBA" id="ARBA00022692"/>
    </source>
</evidence>
<comment type="pathway">
    <text evidence="2">Glycolipid biosynthesis; glycosylphosphatidylinositol-anchor biosynthesis.</text>
</comment>
<evidence type="ECO:0000256" key="5">
    <source>
        <dbReference type="ARBA" id="ARBA00022679"/>
    </source>
</evidence>
<feature type="transmembrane region" description="Helical" evidence="11">
    <location>
        <begin position="443"/>
        <end position="463"/>
    </location>
</feature>
<feature type="transmembrane region" description="Helical" evidence="11">
    <location>
        <begin position="520"/>
        <end position="543"/>
    </location>
</feature>
<dbReference type="Pfam" id="PF19316">
    <property type="entry name" value="PIGO_PIGG"/>
    <property type="match status" value="2"/>
</dbReference>
<dbReference type="FunFam" id="3.40.720.10:FF:000018">
    <property type="entry name" value="Putative GPI ethanolamine phosphate transferase 2"/>
    <property type="match status" value="1"/>
</dbReference>
<dbReference type="GO" id="GO:0006506">
    <property type="term" value="P:GPI anchor biosynthetic process"/>
    <property type="evidence" value="ECO:0000318"/>
    <property type="project" value="GO_Central"/>
</dbReference>
<evidence type="ECO:0000256" key="11">
    <source>
        <dbReference type="SAM" id="Phobius"/>
    </source>
</evidence>
<dbReference type="Pfam" id="PF01663">
    <property type="entry name" value="Phosphodiest"/>
    <property type="match status" value="1"/>
</dbReference>
<dbReference type="AlphaFoldDB" id="A0A9J7MDP3"/>
<dbReference type="Gene3D" id="3.40.720.10">
    <property type="entry name" value="Alkaline Phosphatase, subunit A"/>
    <property type="match status" value="1"/>
</dbReference>
<evidence type="ECO:0000313" key="13">
    <source>
        <dbReference type="Proteomes" id="UP000001554"/>
    </source>
</evidence>
<comment type="subcellular location">
    <subcellularLocation>
        <location evidence="1">Endoplasmic reticulum membrane</location>
        <topology evidence="1">Multi-pass membrane protein</topology>
    </subcellularLocation>
</comment>
<reference evidence="14" key="2">
    <citation type="submission" date="2025-08" db="UniProtKB">
        <authorList>
            <consortium name="RefSeq"/>
        </authorList>
    </citation>
    <scope>IDENTIFICATION</scope>
    <source>
        <strain evidence="14">S238N-H82</strain>
        <tissue evidence="14">Testes</tissue>
    </source>
</reference>